<gene>
    <name evidence="1" type="ORF">FHR31_000323</name>
</gene>
<protein>
    <submittedName>
        <fullName evidence="1">Uncharacterized protein</fullName>
    </submittedName>
</protein>
<dbReference type="AlphaFoldDB" id="A0A7W5D0A7"/>
<evidence type="ECO:0000313" key="2">
    <source>
        <dbReference type="Proteomes" id="UP000530850"/>
    </source>
</evidence>
<dbReference type="Proteomes" id="UP000530850">
    <property type="component" value="Unassembled WGS sequence"/>
</dbReference>
<organism evidence="1 2">
    <name type="scientific">Parvibacter caecicola</name>
    <dbReference type="NCBI Taxonomy" id="747645"/>
    <lineage>
        <taxon>Bacteria</taxon>
        <taxon>Bacillati</taxon>
        <taxon>Actinomycetota</taxon>
        <taxon>Coriobacteriia</taxon>
        <taxon>Coriobacteriales</taxon>
        <taxon>Coriobacteriaceae</taxon>
        <taxon>Parvibacter</taxon>
    </lineage>
</organism>
<evidence type="ECO:0000313" key="1">
    <source>
        <dbReference type="EMBL" id="MBB3170543.1"/>
    </source>
</evidence>
<accession>A0A7W5D0A7</accession>
<dbReference type="EMBL" id="JACHYA010000001">
    <property type="protein sequence ID" value="MBB3170543.1"/>
    <property type="molecule type" value="Genomic_DNA"/>
</dbReference>
<proteinExistence type="predicted"/>
<name>A0A7W5D0A7_9ACTN</name>
<reference evidence="1 2" key="1">
    <citation type="submission" date="2020-08" db="EMBL/GenBank/DDBJ databases">
        <title>Sequencing the genomes of 1000 actinobacteria strains.</title>
        <authorList>
            <person name="Klenk H.-P."/>
        </authorList>
    </citation>
    <scope>NUCLEOTIDE SEQUENCE [LARGE SCALE GENOMIC DNA]</scope>
    <source>
        <strain evidence="1 2">DSM 22242</strain>
    </source>
</reference>
<sequence length="34" mass="3528">MLFYSAPTQASSCIKIGAMESCIALGAVPIEPEV</sequence>
<comment type="caution">
    <text evidence="1">The sequence shown here is derived from an EMBL/GenBank/DDBJ whole genome shotgun (WGS) entry which is preliminary data.</text>
</comment>